<dbReference type="SUPFAM" id="SSF50978">
    <property type="entry name" value="WD40 repeat-like"/>
    <property type="match status" value="1"/>
</dbReference>
<dbReference type="PANTHER" id="PTHR23287">
    <property type="entry name" value="RUBY-EYE2-LIKE PROTEIN"/>
    <property type="match status" value="1"/>
</dbReference>
<reference evidence="2 3" key="1">
    <citation type="submission" date="2014-07" db="EMBL/GenBank/DDBJ databases">
        <title>Genomic and transcriptomic analysis on Apis cerana provide comprehensive insights into honey bee biology.</title>
        <authorList>
            <person name="Diao Q."/>
            <person name="Sun L."/>
            <person name="Zheng H."/>
            <person name="Zheng H."/>
            <person name="Xu S."/>
            <person name="Wang S."/>
            <person name="Zeng Z."/>
            <person name="Hu F."/>
            <person name="Su S."/>
            <person name="Wu J."/>
        </authorList>
    </citation>
    <scope>NUCLEOTIDE SEQUENCE [LARGE SCALE GENOMIC DNA]</scope>
    <source>
        <tissue evidence="2">Pupae without intestine</tissue>
    </source>
</reference>
<evidence type="ECO:0000313" key="2">
    <source>
        <dbReference type="EMBL" id="PBC34325.1"/>
    </source>
</evidence>
<name>A0A2A3ERC9_APICC</name>
<dbReference type="Gene3D" id="2.130.10.10">
    <property type="entry name" value="YVTN repeat-like/Quinoprotein amine dehydrogenase"/>
    <property type="match status" value="1"/>
</dbReference>
<dbReference type="InterPro" id="IPR015943">
    <property type="entry name" value="WD40/YVTN_repeat-like_dom_sf"/>
</dbReference>
<keyword evidence="3" id="KW-1185">Reference proteome</keyword>
<organism evidence="2 3">
    <name type="scientific">Apis cerana cerana</name>
    <name type="common">Oriental honeybee</name>
    <dbReference type="NCBI Taxonomy" id="94128"/>
    <lineage>
        <taxon>Eukaryota</taxon>
        <taxon>Metazoa</taxon>
        <taxon>Ecdysozoa</taxon>
        <taxon>Arthropoda</taxon>
        <taxon>Hexapoda</taxon>
        <taxon>Insecta</taxon>
        <taxon>Pterygota</taxon>
        <taxon>Neoptera</taxon>
        <taxon>Endopterygota</taxon>
        <taxon>Hymenoptera</taxon>
        <taxon>Apocrita</taxon>
        <taxon>Aculeata</taxon>
        <taxon>Apoidea</taxon>
        <taxon>Anthophila</taxon>
        <taxon>Apidae</taxon>
        <taxon>Apis</taxon>
    </lineage>
</organism>
<dbReference type="Pfam" id="PF23756">
    <property type="entry name" value="Beta-prop_HPS5"/>
    <property type="match status" value="1"/>
</dbReference>
<dbReference type="Proteomes" id="UP000242457">
    <property type="component" value="Unassembled WGS sequence"/>
</dbReference>
<dbReference type="EMBL" id="KZ288192">
    <property type="protein sequence ID" value="PBC34325.1"/>
    <property type="molecule type" value="Genomic_DNA"/>
</dbReference>
<evidence type="ECO:0000259" key="1">
    <source>
        <dbReference type="Pfam" id="PF23756"/>
    </source>
</evidence>
<proteinExistence type="predicted"/>
<feature type="domain" description="HPS5-like beta-propeller" evidence="1">
    <location>
        <begin position="35"/>
        <end position="351"/>
    </location>
</feature>
<dbReference type="AlphaFoldDB" id="A0A2A3ERC9"/>
<dbReference type="PANTHER" id="PTHR23287:SF16">
    <property type="entry name" value="TECTONIN BETA-PROPELLER REPEAT-CONTAINING PROTEIN 2"/>
    <property type="match status" value="1"/>
</dbReference>
<dbReference type="InterPro" id="IPR056499">
    <property type="entry name" value="Beta-prop_HPS5-like"/>
</dbReference>
<sequence>MTTPMCEDGGTLREWAPLALLLQQIPAKIQTGLFTHNINFTCIDAVPEFIAIGTNYGLVYWFDREKQDLQRLRCENVNSKITCIQVISTVDYMVAAGNEHGVVTVFQIPKNPPDSLPDSLKPKQKKQVERYSISGLHNSAVTTVEWSKNGMKLFSGDQDGLVVLTEIDFYMHLSKSSELLNEKYTVVQLSYQQGLLLVSTTLRTILVNRNENGKVTQVGQKERKTLGKLGAVFGCKQNYVQDLIIYASRPGLRLWQADKTGTVLKTLIFKDAVRSGHTEVELLNPAPESCKKNRGEPTFGVILPFCDDLLVTYSDDIIYVVNPQTIAITSIVTDLRRVTDVACTKDEIFILEGERNIIRIAYYPETNMFSSEVKDTLDSLSSFAEISKPVTNGILELTSKLMESTIVPAIPFHKINPTNIIQSVGIVPMVTVGTDITSITNAEEAIEIPAISINLNSSLITDSNKITEYNDVSKRKSEQNEKHNDRRQIFQKISQQEFEDVVFTPERKIKKSRNRLINGNGNCSSLSDIDCDLSAFKDKVNANDAKMTHSSLLTLNVDDEFILKTERNLESIQRDVENKEKLLADVLDFDLSKYMSSSQITTTNSNISQSIDTITYIDCKIHSNNSITEEKNVQNEYNEHSDHTETESGDEDVSYRTELKKLEDLGECRKKLLQDKLNEPLQQSNYVDGRKMLHSTVVPNEFIISTTLEEEDWVLVKSDVPPIAM</sequence>
<dbReference type="GO" id="GO:0005737">
    <property type="term" value="C:cytoplasm"/>
    <property type="evidence" value="ECO:0007669"/>
    <property type="project" value="GOC"/>
</dbReference>
<accession>A0A2A3ERC9</accession>
<dbReference type="STRING" id="94128.A0A2A3ERC9"/>
<dbReference type="OrthoDB" id="9930272at2759"/>
<dbReference type="GO" id="GO:0032527">
    <property type="term" value="P:protein exit from endoplasmic reticulum"/>
    <property type="evidence" value="ECO:0007669"/>
    <property type="project" value="TreeGrafter"/>
</dbReference>
<evidence type="ECO:0000313" key="3">
    <source>
        <dbReference type="Proteomes" id="UP000242457"/>
    </source>
</evidence>
<gene>
    <name evidence="2" type="ORF">APICC_02843</name>
</gene>
<dbReference type="InterPro" id="IPR036322">
    <property type="entry name" value="WD40_repeat_dom_sf"/>
</dbReference>
<protein>
    <submittedName>
        <fullName evidence="2">WD repeat-containing protein</fullName>
    </submittedName>
</protein>